<organism evidence="1 2">
    <name type="scientific">Flavobacterium rhizosphaerae</name>
    <dbReference type="NCBI Taxonomy" id="3163298"/>
    <lineage>
        <taxon>Bacteria</taxon>
        <taxon>Pseudomonadati</taxon>
        <taxon>Bacteroidota</taxon>
        <taxon>Flavobacteriia</taxon>
        <taxon>Flavobacteriales</taxon>
        <taxon>Flavobacteriaceae</taxon>
        <taxon>Flavobacterium</taxon>
    </lineage>
</organism>
<dbReference type="Pfam" id="PF14903">
    <property type="entry name" value="WG_beta_rep"/>
    <property type="match status" value="2"/>
</dbReference>
<dbReference type="PANTHER" id="PTHR37841:SF1">
    <property type="entry name" value="DUF3298 DOMAIN-CONTAINING PROTEIN"/>
    <property type="match status" value="1"/>
</dbReference>
<dbReference type="Proteomes" id="UP001629156">
    <property type="component" value="Unassembled WGS sequence"/>
</dbReference>
<dbReference type="PANTHER" id="PTHR37841">
    <property type="entry name" value="GLR2918 PROTEIN"/>
    <property type="match status" value="1"/>
</dbReference>
<sequence length="374" mass="43079">MAVRIKIPALLTLFMLVSCGTLSIHKTSDFKKLSSRYQLNKVYYSEGENSKKNIMEWQMHSISLLRLFNIYDHDADFISLYFEGENKLLLDYIIIQEGVVTVKHEEFTGKWKKNFFEVYLSKKQFFIPLLYGRFDIDRLRIGVNDKGNLFIRNFYDRSGYITGFAAGNSAENPYYFITQQQYTGLMPYNDNGLWGYKNNEGKIIIAPQYNFARTFEYDAARVILNGKWGLIDTLGAVLAAPQYDSISKPNAMSLPPVYVVSKNNKLGLADAKGKIICAVQYDEISGGYKNYFSTKLGDKYGIASRQKTIVPALYDRVGIYDDKGFFTVFKNKKEYLVDTLGYEYDIIPPPKRRFIDFSPYYGKVPDISTRRIAN</sequence>
<keyword evidence="2" id="KW-1185">Reference proteome</keyword>
<evidence type="ECO:0000313" key="2">
    <source>
        <dbReference type="Proteomes" id="UP001629156"/>
    </source>
</evidence>
<reference evidence="1 2" key="1">
    <citation type="submission" date="2024-06" db="EMBL/GenBank/DDBJ databases">
        <authorList>
            <person name="Kaempfer P."/>
            <person name="Viver T."/>
        </authorList>
    </citation>
    <scope>NUCLEOTIDE SEQUENCE [LARGE SCALE GENOMIC DNA]</scope>
    <source>
        <strain evidence="1 2">ST-119</strain>
    </source>
</reference>
<dbReference type="InterPro" id="IPR032774">
    <property type="entry name" value="WG_beta_rep"/>
</dbReference>
<gene>
    <name evidence="1" type="ORF">ABS766_01185</name>
</gene>
<dbReference type="RefSeq" id="WP_408083254.1">
    <property type="nucleotide sequence ID" value="NZ_JBELPZ010000001.1"/>
</dbReference>
<dbReference type="EMBL" id="JBELPZ010000001">
    <property type="protein sequence ID" value="MFL9843020.1"/>
    <property type="molecule type" value="Genomic_DNA"/>
</dbReference>
<name>A0ABW8YUX1_9FLAO</name>
<accession>A0ABW8YUX1</accession>
<protein>
    <submittedName>
        <fullName evidence="1">WG repeat-containing protein</fullName>
    </submittedName>
</protein>
<dbReference type="PROSITE" id="PS51257">
    <property type="entry name" value="PROKAR_LIPOPROTEIN"/>
    <property type="match status" value="1"/>
</dbReference>
<comment type="caution">
    <text evidence="1">The sequence shown here is derived from an EMBL/GenBank/DDBJ whole genome shotgun (WGS) entry which is preliminary data.</text>
</comment>
<evidence type="ECO:0000313" key="1">
    <source>
        <dbReference type="EMBL" id="MFL9843020.1"/>
    </source>
</evidence>
<proteinExistence type="predicted"/>